<dbReference type="GO" id="GO:0016020">
    <property type="term" value="C:membrane"/>
    <property type="evidence" value="ECO:0007669"/>
    <property type="project" value="InterPro"/>
</dbReference>
<reference evidence="3 4" key="1">
    <citation type="submission" date="2017-06" db="EMBL/GenBank/DDBJ databases">
        <title>Novel microbial phyla capable of carbon fixation and sulfur reduction in deep-sea sediments.</title>
        <authorList>
            <person name="Huang J."/>
            <person name="Baker B."/>
            <person name="Wang Y."/>
        </authorList>
    </citation>
    <scope>NUCLEOTIDE SEQUENCE [LARGE SCALE GENOMIC DNA]</scope>
    <source>
        <strain evidence="3">B3_TA06</strain>
    </source>
</reference>
<dbReference type="Proteomes" id="UP000317778">
    <property type="component" value="Unassembled WGS sequence"/>
</dbReference>
<protein>
    <recommendedName>
        <fullName evidence="2">EamA domain-containing protein</fullName>
    </recommendedName>
</protein>
<proteinExistence type="predicted"/>
<evidence type="ECO:0000259" key="2">
    <source>
        <dbReference type="Pfam" id="PF00892"/>
    </source>
</evidence>
<evidence type="ECO:0000313" key="3">
    <source>
        <dbReference type="EMBL" id="TKJ43520.1"/>
    </source>
</evidence>
<evidence type="ECO:0000256" key="1">
    <source>
        <dbReference type="SAM" id="Phobius"/>
    </source>
</evidence>
<sequence>MGGQRHLLRRRSKKDRCPVFAALIAWIFLGETLGLMAIGGIALTVGGICMVVLNKKGNEHLERKNLVTGVVFSVLAAIGQGSGLVIAKHGMSLGVGEIDATMIRVLSATAVVALFTLIIGRGKRVAASARNAKAMLFVALGTTIGLIMGTLLAFVSINNTEVGVGATLISLSPLILLPASRIIYGEHITLIAVIGTIVTLAGVALLMLR</sequence>
<feature type="transmembrane region" description="Helical" evidence="1">
    <location>
        <begin position="190"/>
        <end position="208"/>
    </location>
</feature>
<feature type="transmembrane region" description="Helical" evidence="1">
    <location>
        <begin position="20"/>
        <end position="53"/>
    </location>
</feature>
<feature type="domain" description="EamA" evidence="2">
    <location>
        <begin position="68"/>
        <end position="207"/>
    </location>
</feature>
<dbReference type="EMBL" id="NJBO01000004">
    <property type="protein sequence ID" value="TKJ43520.1"/>
    <property type="molecule type" value="Genomic_DNA"/>
</dbReference>
<dbReference type="InterPro" id="IPR037185">
    <property type="entry name" value="EmrE-like"/>
</dbReference>
<feature type="transmembrane region" description="Helical" evidence="1">
    <location>
        <begin position="134"/>
        <end position="157"/>
    </location>
</feature>
<keyword evidence="1" id="KW-0472">Membrane</keyword>
<dbReference type="SUPFAM" id="SSF103481">
    <property type="entry name" value="Multidrug resistance efflux transporter EmrE"/>
    <property type="match status" value="2"/>
</dbReference>
<organism evidence="3 4">
    <name type="scientific">candidate division TA06 bacterium B3_TA06</name>
    <dbReference type="NCBI Taxonomy" id="2012487"/>
    <lineage>
        <taxon>Bacteria</taxon>
        <taxon>Bacteria division TA06</taxon>
    </lineage>
</organism>
<evidence type="ECO:0000313" key="4">
    <source>
        <dbReference type="Proteomes" id="UP000317778"/>
    </source>
</evidence>
<gene>
    <name evidence="3" type="ORF">CEE36_04080</name>
</gene>
<feature type="transmembrane region" description="Helical" evidence="1">
    <location>
        <begin position="65"/>
        <end position="87"/>
    </location>
</feature>
<name>A0A532V8I0_UNCT6</name>
<feature type="transmembrane region" description="Helical" evidence="1">
    <location>
        <begin position="163"/>
        <end position="183"/>
    </location>
</feature>
<dbReference type="PANTHER" id="PTHR22911:SF79">
    <property type="entry name" value="MOBA-LIKE NTP TRANSFERASE DOMAIN-CONTAINING PROTEIN"/>
    <property type="match status" value="1"/>
</dbReference>
<dbReference type="PANTHER" id="PTHR22911">
    <property type="entry name" value="ACYL-MALONYL CONDENSING ENZYME-RELATED"/>
    <property type="match status" value="1"/>
</dbReference>
<dbReference type="InterPro" id="IPR000620">
    <property type="entry name" value="EamA_dom"/>
</dbReference>
<dbReference type="Pfam" id="PF00892">
    <property type="entry name" value="EamA"/>
    <property type="match status" value="1"/>
</dbReference>
<accession>A0A532V8I0</accession>
<keyword evidence="1" id="KW-0812">Transmembrane</keyword>
<dbReference type="AlphaFoldDB" id="A0A532V8I0"/>
<keyword evidence="1" id="KW-1133">Transmembrane helix</keyword>
<feature type="transmembrane region" description="Helical" evidence="1">
    <location>
        <begin position="102"/>
        <end position="122"/>
    </location>
</feature>
<comment type="caution">
    <text evidence="3">The sequence shown here is derived from an EMBL/GenBank/DDBJ whole genome shotgun (WGS) entry which is preliminary data.</text>
</comment>